<dbReference type="GO" id="GO:0016787">
    <property type="term" value="F:hydrolase activity"/>
    <property type="evidence" value="ECO:0007669"/>
    <property type="project" value="UniProtKB-KW"/>
</dbReference>
<dbReference type="Proteomes" id="UP000298049">
    <property type="component" value="Chromosome"/>
</dbReference>
<evidence type="ECO:0000313" key="2">
    <source>
        <dbReference type="EMBL" id="QCF25515.1"/>
    </source>
</evidence>
<dbReference type="OrthoDB" id="5853561at2"/>
<proteinExistence type="predicted"/>
<dbReference type="InterPro" id="IPR000639">
    <property type="entry name" value="Epox_hydrolase-like"/>
</dbReference>
<evidence type="ECO:0000313" key="3">
    <source>
        <dbReference type="Proteomes" id="UP000298049"/>
    </source>
</evidence>
<keyword evidence="2" id="KW-0378">Hydrolase</keyword>
<dbReference type="GO" id="GO:0016020">
    <property type="term" value="C:membrane"/>
    <property type="evidence" value="ECO:0007669"/>
    <property type="project" value="TreeGrafter"/>
</dbReference>
<organism evidence="2 3">
    <name type="scientific">Hydrocarboniclastica marina</name>
    <dbReference type="NCBI Taxonomy" id="2259620"/>
    <lineage>
        <taxon>Bacteria</taxon>
        <taxon>Pseudomonadati</taxon>
        <taxon>Pseudomonadota</taxon>
        <taxon>Gammaproteobacteria</taxon>
        <taxon>Alteromonadales</taxon>
        <taxon>Alteromonadaceae</taxon>
        <taxon>Hydrocarboniclastica</taxon>
    </lineage>
</organism>
<accession>A0A4P7XFP7</accession>
<dbReference type="PANTHER" id="PTHR43798:SF24">
    <property type="entry name" value="CIS-3-ALKYL-4-ALKYLOXETAN-2-ONE DECARBOXYLASE"/>
    <property type="match status" value="1"/>
</dbReference>
<reference evidence="2 3" key="1">
    <citation type="submission" date="2018-07" db="EMBL/GenBank/DDBJ databases">
        <title>Marsedoiliclastica nanhaica gen. nov. sp. nov., a novel marine hydrocarbonoclastic bacterium isolated from an in-situ enriched hydrocarbon-degrading consortium in deep-sea sediment.</title>
        <authorList>
            <person name="Dong C."/>
            <person name="Ma T."/>
            <person name="Liu R."/>
            <person name="Shao Z."/>
        </authorList>
    </citation>
    <scope>NUCLEOTIDE SEQUENCE [LARGE SCALE GENOMIC DNA]</scope>
    <source>
        <strain evidence="3">soil36-7</strain>
    </source>
</reference>
<dbReference type="SUPFAM" id="SSF53474">
    <property type="entry name" value="alpha/beta-Hydrolases"/>
    <property type="match status" value="1"/>
</dbReference>
<dbReference type="InterPro" id="IPR000073">
    <property type="entry name" value="AB_hydrolase_1"/>
</dbReference>
<dbReference type="PRINTS" id="PR00412">
    <property type="entry name" value="EPOXHYDRLASE"/>
</dbReference>
<sequence>MTVTVQGAATYLVDQGSGPPILFLHGNPDSADLWHNQIAHLSRDYRCLAPDLPGFARSDAPQGFDYSLDSLAAWVEDLLAAANVRGPVHLVVHDLGGPTGLAWATKHPDRVLSLVPINTVFFSDYRWHFFARVWRTPVLGELSMLLMNRFAFRQEIRRGSRKLDRDHIDRTYDQITPQMRRSVLRFYRALTPQKLQAWEEGFTRLLEKVPVMVLWGDHDPYLPSRFAERFGTENVRHFPDCGHWTPEEKALEVSRSLAEFLDGQASGVAASSAAQD</sequence>
<evidence type="ECO:0000259" key="1">
    <source>
        <dbReference type="Pfam" id="PF00561"/>
    </source>
</evidence>
<dbReference type="PANTHER" id="PTHR43798">
    <property type="entry name" value="MONOACYLGLYCEROL LIPASE"/>
    <property type="match status" value="1"/>
</dbReference>
<dbReference type="Gene3D" id="3.40.50.1820">
    <property type="entry name" value="alpha/beta hydrolase"/>
    <property type="match status" value="1"/>
</dbReference>
<dbReference type="EMBL" id="CP031093">
    <property type="protein sequence ID" value="QCF25515.1"/>
    <property type="molecule type" value="Genomic_DNA"/>
</dbReference>
<dbReference type="PRINTS" id="PR00111">
    <property type="entry name" value="ABHYDROLASE"/>
</dbReference>
<dbReference type="Pfam" id="PF00561">
    <property type="entry name" value="Abhydrolase_1"/>
    <property type="match status" value="1"/>
</dbReference>
<dbReference type="InterPro" id="IPR050266">
    <property type="entry name" value="AB_hydrolase_sf"/>
</dbReference>
<protein>
    <submittedName>
        <fullName evidence="2">Alpha/beta fold hydrolase</fullName>
    </submittedName>
</protein>
<name>A0A4P7XFP7_9ALTE</name>
<keyword evidence="3" id="KW-1185">Reference proteome</keyword>
<feature type="domain" description="AB hydrolase-1" evidence="1">
    <location>
        <begin position="19"/>
        <end position="249"/>
    </location>
</feature>
<gene>
    <name evidence="2" type="ORF">soil367_06015</name>
</gene>
<dbReference type="InterPro" id="IPR029058">
    <property type="entry name" value="AB_hydrolase_fold"/>
</dbReference>
<dbReference type="KEGG" id="hmi:soil367_06015"/>
<dbReference type="AlphaFoldDB" id="A0A4P7XFP7"/>
<dbReference type="RefSeq" id="WP_136547870.1">
    <property type="nucleotide sequence ID" value="NZ_CP031093.1"/>
</dbReference>